<dbReference type="RefSeq" id="WP_344834468.1">
    <property type="nucleotide sequence ID" value="NZ_BAAAUV010000018.1"/>
</dbReference>
<feature type="chain" id="PRO_5045156373" description="Secreted protein" evidence="1">
    <location>
        <begin position="31"/>
        <end position="135"/>
    </location>
</feature>
<dbReference type="PROSITE" id="PS51257">
    <property type="entry name" value="PROKAR_LIPOPROTEIN"/>
    <property type="match status" value="1"/>
</dbReference>
<keyword evidence="1" id="KW-0732">Signal</keyword>
<organism evidence="2 3">
    <name type="scientific">Actinocorallia longicatena</name>
    <dbReference type="NCBI Taxonomy" id="111803"/>
    <lineage>
        <taxon>Bacteria</taxon>
        <taxon>Bacillati</taxon>
        <taxon>Actinomycetota</taxon>
        <taxon>Actinomycetes</taxon>
        <taxon>Streptosporangiales</taxon>
        <taxon>Thermomonosporaceae</taxon>
        <taxon>Actinocorallia</taxon>
    </lineage>
</organism>
<comment type="caution">
    <text evidence="2">The sequence shown here is derived from an EMBL/GenBank/DDBJ whole genome shotgun (WGS) entry which is preliminary data.</text>
</comment>
<protein>
    <recommendedName>
        <fullName evidence="4">Secreted protein</fullName>
    </recommendedName>
</protein>
<sequence length="135" mass="14654">MKTISILAKGTAALVAATALTAATAGSAHAAAGCRLYVEPHQINQTNVLVENSCQPRSATDTLYRTTYYGADWPDADDLLFSRYYSPLPLDSFSKYFRVFNEDTSSGDEIYSLSLFVTATGSTYTLKSNEVDGAW</sequence>
<accession>A0ABP6QGV4</accession>
<evidence type="ECO:0000313" key="2">
    <source>
        <dbReference type="EMBL" id="GAA3228374.1"/>
    </source>
</evidence>
<evidence type="ECO:0000256" key="1">
    <source>
        <dbReference type="SAM" id="SignalP"/>
    </source>
</evidence>
<keyword evidence="3" id="KW-1185">Reference proteome</keyword>
<name>A0ABP6QGV4_9ACTN</name>
<evidence type="ECO:0000313" key="3">
    <source>
        <dbReference type="Proteomes" id="UP001501237"/>
    </source>
</evidence>
<feature type="signal peptide" evidence="1">
    <location>
        <begin position="1"/>
        <end position="30"/>
    </location>
</feature>
<reference evidence="3" key="1">
    <citation type="journal article" date="2019" name="Int. J. Syst. Evol. Microbiol.">
        <title>The Global Catalogue of Microorganisms (GCM) 10K type strain sequencing project: providing services to taxonomists for standard genome sequencing and annotation.</title>
        <authorList>
            <consortium name="The Broad Institute Genomics Platform"/>
            <consortium name="The Broad Institute Genome Sequencing Center for Infectious Disease"/>
            <person name="Wu L."/>
            <person name="Ma J."/>
        </authorList>
    </citation>
    <scope>NUCLEOTIDE SEQUENCE [LARGE SCALE GENOMIC DNA]</scope>
    <source>
        <strain evidence="3">JCM 9377</strain>
    </source>
</reference>
<dbReference type="Proteomes" id="UP001501237">
    <property type="component" value="Unassembled WGS sequence"/>
</dbReference>
<gene>
    <name evidence="2" type="ORF">GCM10010468_57680</name>
</gene>
<dbReference type="EMBL" id="BAAAUV010000018">
    <property type="protein sequence ID" value="GAA3228374.1"/>
    <property type="molecule type" value="Genomic_DNA"/>
</dbReference>
<evidence type="ECO:0008006" key="4">
    <source>
        <dbReference type="Google" id="ProtNLM"/>
    </source>
</evidence>
<proteinExistence type="predicted"/>